<accession>A0A485KYS8</accession>
<proteinExistence type="predicted"/>
<evidence type="ECO:0000313" key="3">
    <source>
        <dbReference type="EMBL" id="KAF0695637.1"/>
    </source>
</evidence>
<sequence length="1016" mass="122614">MQTPTTTTRRSARQDRHFYYAKYDDMQPEIKAYMRLKLTPLVYIHHHVVRHMLCRSLFRWRCHTNVCVMEGHESNLTARLRTIAIYLVHVKRATTMAMVLNLWARQLLRRRLAAKFSRWKQHVINYNHIVAHAPAFVEWMLPRDDDDDAVAVKMQVLQLQTRGLVQCWVKHMGLIVARRFRKWRLATHGYLHLGRCLVRLREQVQFHLWRTWTASKRTDRTRGQVITAERQATQLRQSIQQWRRYRLHAHIQHVVAHVSIKCHARAEYYHILCLLKANVLRQRKRRLVMHRFRNVCENYSRLQVTAAWAAWKYTTWAKQSTEAILRPVIRRMQSTSLRRGFNSWRSHCVATAHNVHFERKLSAAVISFGAQATIRLWRHAINRRLRHAFHRLREFKRMSKQDVAHASQILLVKIWAGWRGLLRQATLVRRTSVHLGKTWQLKQLQSILHAWLRLQVDVRAIKRATWTDWLHFVNIQHDLHRRVRREWNVNQLQMYLKAWRGFMDERRRMQLAHLGMPCGDIQLDRPSYRVLVAQICFSKWKRQLEVHGQQTRFDLVLDHLSQHHRRRASFNEWKHYTLTNRKHALVNRDQTMQKIMSVLTTKIQRQSDKHLCRATFTAWTRETTKSRQVTQFLRRLVAILDRGAISRSYRHWQLWSARYSTSLSMYNVALLTIQKIAFKKWAHKIKLRQELRRVTSRWVHKCTTQHLKQILHAWRNHAGNRGRRKRNSVQLQDSRRRSILLQTWQSWRTHAINAVTSQQNALSLLGNMWTLWQVSMRECASNRNLLRRLVRGKYRWHLRRAFHGWTKYLLFQVTSATTRVLHLRLTERDQDVRELLQDQAMRRREMEQFLMEKEKMMHLLDESRQKLHLMKRLQQEIQELRRVNQNSSRHEHMVEQLKGITFDVKKVLKSNGQGRCVLNERMLNQVEAENERLKQENERQEVTTHLRLSELTMQLAEARELCVRLKDLERYFLLRTRTYASSRYNQQLEEQLYDQADARKSHPRDLPRQSDEPFEP</sequence>
<dbReference type="EMBL" id="VJMH01005463">
    <property type="protein sequence ID" value="KAF0695637.1"/>
    <property type="molecule type" value="Genomic_DNA"/>
</dbReference>
<gene>
    <name evidence="4" type="primary">Aste57867_13559</name>
    <name evidence="3" type="ORF">As57867_013509</name>
    <name evidence="4" type="ORF">ASTE57867_13559</name>
</gene>
<dbReference type="AlphaFoldDB" id="A0A485KYS8"/>
<evidence type="ECO:0000313" key="5">
    <source>
        <dbReference type="Proteomes" id="UP000332933"/>
    </source>
</evidence>
<dbReference type="Proteomes" id="UP000332933">
    <property type="component" value="Unassembled WGS sequence"/>
</dbReference>
<reference evidence="4 5" key="1">
    <citation type="submission" date="2019-03" db="EMBL/GenBank/DDBJ databases">
        <authorList>
            <person name="Gaulin E."/>
            <person name="Dumas B."/>
        </authorList>
    </citation>
    <scope>NUCLEOTIDE SEQUENCE [LARGE SCALE GENOMIC DNA]</scope>
    <source>
        <strain evidence="4">CBS 568.67</strain>
    </source>
</reference>
<feature type="region of interest" description="Disordered" evidence="2">
    <location>
        <begin position="994"/>
        <end position="1016"/>
    </location>
</feature>
<organism evidence="4 5">
    <name type="scientific">Aphanomyces stellatus</name>
    <dbReference type="NCBI Taxonomy" id="120398"/>
    <lineage>
        <taxon>Eukaryota</taxon>
        <taxon>Sar</taxon>
        <taxon>Stramenopiles</taxon>
        <taxon>Oomycota</taxon>
        <taxon>Saprolegniomycetes</taxon>
        <taxon>Saprolegniales</taxon>
        <taxon>Verrucalvaceae</taxon>
        <taxon>Aphanomyces</taxon>
    </lineage>
</organism>
<dbReference type="OrthoDB" id="79281at2759"/>
<keyword evidence="5" id="KW-1185">Reference proteome</keyword>
<dbReference type="EMBL" id="CAADRA010005484">
    <property type="protein sequence ID" value="VFT90397.1"/>
    <property type="molecule type" value="Genomic_DNA"/>
</dbReference>
<evidence type="ECO:0000256" key="1">
    <source>
        <dbReference type="SAM" id="Coils"/>
    </source>
</evidence>
<feature type="compositionally biased region" description="Basic and acidic residues" evidence="2">
    <location>
        <begin position="996"/>
        <end position="1016"/>
    </location>
</feature>
<evidence type="ECO:0000256" key="2">
    <source>
        <dbReference type="SAM" id="MobiDB-lite"/>
    </source>
</evidence>
<feature type="coiled-coil region" evidence="1">
    <location>
        <begin position="863"/>
        <end position="890"/>
    </location>
</feature>
<feature type="coiled-coil region" evidence="1">
    <location>
        <begin position="916"/>
        <end position="968"/>
    </location>
</feature>
<keyword evidence="1" id="KW-0175">Coiled coil</keyword>
<protein>
    <submittedName>
        <fullName evidence="4">Aste57867_13559 protein</fullName>
    </submittedName>
</protein>
<evidence type="ECO:0000313" key="4">
    <source>
        <dbReference type="EMBL" id="VFT90397.1"/>
    </source>
</evidence>
<reference evidence="3" key="2">
    <citation type="submission" date="2019-06" db="EMBL/GenBank/DDBJ databases">
        <title>Genomics analysis of Aphanomyces spp. identifies a new class of oomycete effector associated with host adaptation.</title>
        <authorList>
            <person name="Gaulin E."/>
        </authorList>
    </citation>
    <scope>NUCLEOTIDE SEQUENCE</scope>
    <source>
        <strain evidence="3">CBS 578.67</strain>
    </source>
</reference>
<name>A0A485KYS8_9STRA</name>